<keyword evidence="8" id="KW-1185">Reference proteome</keyword>
<organism evidence="7 8">
    <name type="scientific">Eucalyptus globulus</name>
    <name type="common">Tasmanian blue gum</name>
    <dbReference type="NCBI Taxonomy" id="34317"/>
    <lineage>
        <taxon>Eukaryota</taxon>
        <taxon>Viridiplantae</taxon>
        <taxon>Streptophyta</taxon>
        <taxon>Embryophyta</taxon>
        <taxon>Tracheophyta</taxon>
        <taxon>Spermatophyta</taxon>
        <taxon>Magnoliopsida</taxon>
        <taxon>eudicotyledons</taxon>
        <taxon>Gunneridae</taxon>
        <taxon>Pentapetalae</taxon>
        <taxon>rosids</taxon>
        <taxon>malvids</taxon>
        <taxon>Myrtales</taxon>
        <taxon>Myrtaceae</taxon>
        <taxon>Myrtoideae</taxon>
        <taxon>Eucalypteae</taxon>
        <taxon>Eucalyptus</taxon>
    </lineage>
</organism>
<dbReference type="Pfam" id="PF01042">
    <property type="entry name" value="Ribonuc_L-PSP"/>
    <property type="match status" value="2"/>
</dbReference>
<evidence type="ECO:0000256" key="5">
    <source>
        <dbReference type="ARBA" id="ARBA00048108"/>
    </source>
</evidence>
<dbReference type="PANTHER" id="PTHR12196">
    <property type="entry name" value="DOMAIN OF UNKNOWN FUNCTION 71 DUF71 -CONTAINING PROTEIN"/>
    <property type="match status" value="1"/>
</dbReference>
<dbReference type="Gene3D" id="3.30.1330.40">
    <property type="entry name" value="RutC-like"/>
    <property type="match status" value="2"/>
</dbReference>
<dbReference type="SUPFAM" id="SSF52402">
    <property type="entry name" value="Adenine nucleotide alpha hydrolases-like"/>
    <property type="match status" value="1"/>
</dbReference>
<evidence type="ECO:0000256" key="3">
    <source>
        <dbReference type="ARBA" id="ARBA00029814"/>
    </source>
</evidence>
<dbReference type="EC" id="6.3.1.14" evidence="1"/>
<evidence type="ECO:0000313" key="7">
    <source>
        <dbReference type="EMBL" id="KAL3750422.1"/>
    </source>
</evidence>
<dbReference type="NCBIfam" id="TIGR00290">
    <property type="entry name" value="MJ0570_dom"/>
    <property type="match status" value="1"/>
</dbReference>
<dbReference type="InterPro" id="IPR035959">
    <property type="entry name" value="RutC-like_sf"/>
</dbReference>
<evidence type="ECO:0000256" key="4">
    <source>
        <dbReference type="ARBA" id="ARBA00031552"/>
    </source>
</evidence>
<dbReference type="GO" id="GO:0017178">
    <property type="term" value="F:diphthine-ammonia ligase activity"/>
    <property type="evidence" value="ECO:0007669"/>
    <property type="project" value="UniProtKB-EC"/>
</dbReference>
<evidence type="ECO:0000256" key="1">
    <source>
        <dbReference type="ARBA" id="ARBA00012089"/>
    </source>
</evidence>
<accession>A0ABD3LG18</accession>
<proteinExistence type="predicted"/>
<dbReference type="SUPFAM" id="SSF55298">
    <property type="entry name" value="YjgF-like"/>
    <property type="match status" value="2"/>
</dbReference>
<dbReference type="Pfam" id="PF01902">
    <property type="entry name" value="Diphthami_syn_2"/>
    <property type="match status" value="1"/>
</dbReference>
<dbReference type="FunFam" id="3.90.1490.10:FF:000002">
    <property type="entry name" value="Diphthine--ammonia ligase"/>
    <property type="match status" value="1"/>
</dbReference>
<reference evidence="7 8" key="1">
    <citation type="submission" date="2024-11" db="EMBL/GenBank/DDBJ databases">
        <title>Chromosome-level genome assembly of Eucalyptus globulus Labill. provides insights into its genome evolution.</title>
        <authorList>
            <person name="Li X."/>
        </authorList>
    </citation>
    <scope>NUCLEOTIDE SEQUENCE [LARGE SCALE GENOMIC DNA]</scope>
    <source>
        <strain evidence="7">CL2024</strain>
        <tissue evidence="7">Fresh tender leaves</tissue>
    </source>
</reference>
<evidence type="ECO:0000313" key="8">
    <source>
        <dbReference type="Proteomes" id="UP001634007"/>
    </source>
</evidence>
<dbReference type="Proteomes" id="UP001634007">
    <property type="component" value="Unassembled WGS sequence"/>
</dbReference>
<dbReference type="FunFam" id="3.40.50.620:FF:000069">
    <property type="entry name" value="diphthine--ammonia ligase"/>
    <property type="match status" value="1"/>
</dbReference>
<dbReference type="AlphaFoldDB" id="A0ABD3LG18"/>
<evidence type="ECO:0000256" key="2">
    <source>
        <dbReference type="ARBA" id="ARBA00018426"/>
    </source>
</evidence>
<feature type="domain" description="Diphthamide synthase" evidence="6">
    <location>
        <begin position="1"/>
        <end position="227"/>
    </location>
</feature>
<dbReference type="InterPro" id="IPR006175">
    <property type="entry name" value="YjgF/YER057c/UK114"/>
</dbReference>
<evidence type="ECO:0000259" key="6">
    <source>
        <dbReference type="Pfam" id="PF01902"/>
    </source>
</evidence>
<dbReference type="CDD" id="cd06156">
    <property type="entry name" value="eu_AANH_C_2"/>
    <property type="match status" value="1"/>
</dbReference>
<dbReference type="Gene3D" id="3.90.1490.10">
    <property type="entry name" value="putative n-type atp pyrophosphatase, domain 2"/>
    <property type="match status" value="1"/>
</dbReference>
<protein>
    <recommendedName>
        <fullName evidence="2">Diphthine--ammonia ligase</fullName>
        <ecNumber evidence="1">6.3.1.14</ecNumber>
    </recommendedName>
    <alternativeName>
        <fullName evidence="3">Diphthamide synthase</fullName>
    </alternativeName>
    <alternativeName>
        <fullName evidence="4">Diphthamide synthetase</fullName>
    </alternativeName>
</protein>
<dbReference type="CDD" id="cd01994">
    <property type="entry name" value="AANH_PF0828-like"/>
    <property type="match status" value="1"/>
</dbReference>
<dbReference type="Gene3D" id="3.40.50.620">
    <property type="entry name" value="HUPs"/>
    <property type="match status" value="1"/>
</dbReference>
<comment type="caution">
    <text evidence="7">The sequence shown here is derived from an EMBL/GenBank/DDBJ whole genome shotgun (WGS) entry which is preliminary data.</text>
</comment>
<dbReference type="InterPro" id="IPR030662">
    <property type="entry name" value="DPH6/MJ0570"/>
</dbReference>
<dbReference type="InterPro" id="IPR002761">
    <property type="entry name" value="Diphthami_syn_dom"/>
</dbReference>
<gene>
    <name evidence="7" type="ORF">ACJRO7_011427</name>
</gene>
<dbReference type="PANTHER" id="PTHR12196:SF2">
    <property type="entry name" value="DIPHTHINE--AMMONIA LIGASE"/>
    <property type="match status" value="1"/>
</dbReference>
<name>A0ABD3LG18_EUCGL</name>
<dbReference type="InterPro" id="IPR014729">
    <property type="entry name" value="Rossmann-like_a/b/a_fold"/>
</dbReference>
<sequence>MKVVALVSGGKDSCYAMMKCVQYGHQIVALANLMPVDDAVDELDSYMYQTVGHQIIVSYAKCMGIPLFRKRIQGSTRHQKLSYKMTPGDEVEDMYELLKEVKKKIPSIEAVSSGAIASDYQRLRVESVCSRLGLVSLAYLWKQDQSMLLQEMIDNGILAITVKVAAMGLNPEKHLGKDISFLYSYLHKLKELYGINVCGEGGEYETLTLDCPLFVHARIVLEEFQVILHSSDSIAPVGILHPLAFHLETKAESVSVGGCDKMNDLRHENTGLVYEVQAENSEGCMDAKESVADVTVLTKAADDGLQISTKKEDLAFSISCWLGASESSGLQDDLKGVLRKIEAELSGHNLDWRNVLYVHLYISDMNEFAVANDTYVKFITQEKCPSGVPSRSTVELPLPHVGLGKAYIEVLVTKNEEKRVLHVQSISCWAPSCIGPYSQATFHKNVLYMAGQLGLYPPTMTLTKGGAVAELELALQNSEAVAKSFNCSISTSSVLLVVYCSESIPSSERGKIQDKLEAFLKQIKSSSTKEGKLSKVLDHLSLYVLVPDLPKRALVEVKPLLYNVDDAETITEGKSLTRMGNQSFQHEGWHDTCINRCIVNGTICALVMSVTNETAVRLCSEFLSANRKSEDIQNLISERQMDRISRFCVYLLDKILAENSFFWEEIVSLRVYYPVSLHIPLDALSLLFKNALEELAEMHRQPIFNIIPVLGAGSSTTMDDLITCELFAQRT</sequence>
<comment type="catalytic activity">
    <reaction evidence="5">
        <text>diphthine-[translation elongation factor 2] + NH4(+) + ATP = diphthamide-[translation elongation factor 2] + AMP + diphosphate + H(+)</text>
        <dbReference type="Rhea" id="RHEA:19753"/>
        <dbReference type="Rhea" id="RHEA-COMP:10172"/>
        <dbReference type="Rhea" id="RHEA-COMP:10174"/>
        <dbReference type="ChEBI" id="CHEBI:15378"/>
        <dbReference type="ChEBI" id="CHEBI:16692"/>
        <dbReference type="ChEBI" id="CHEBI:28938"/>
        <dbReference type="ChEBI" id="CHEBI:30616"/>
        <dbReference type="ChEBI" id="CHEBI:33019"/>
        <dbReference type="ChEBI" id="CHEBI:82696"/>
        <dbReference type="ChEBI" id="CHEBI:456215"/>
        <dbReference type="EC" id="6.3.1.14"/>
    </reaction>
</comment>
<dbReference type="EMBL" id="JBJKBG010000002">
    <property type="protein sequence ID" value="KAL3750422.1"/>
    <property type="molecule type" value="Genomic_DNA"/>
</dbReference>